<reference evidence="3" key="1">
    <citation type="submission" date="2013-10" db="EMBL/GenBank/DDBJ databases">
        <title>Genomic analysis of the causative agents of coccidiosis in chickens.</title>
        <authorList>
            <person name="Reid A.J."/>
            <person name="Blake D."/>
            <person name="Billington K."/>
            <person name="Browne H."/>
            <person name="Dunn M."/>
            <person name="Hung S."/>
            <person name="Kawahara F."/>
            <person name="Miranda-Saavedra D."/>
            <person name="Mourier T."/>
            <person name="Nagra H."/>
            <person name="Otto T.D."/>
            <person name="Rawlings N."/>
            <person name="Sanchez A."/>
            <person name="Sanders M."/>
            <person name="Subramaniam C."/>
            <person name="Tay Y."/>
            <person name="Dear P."/>
            <person name="Doerig C."/>
            <person name="Gruber A."/>
            <person name="Parkinson J."/>
            <person name="Shirley M."/>
            <person name="Wan K.L."/>
            <person name="Berriman M."/>
            <person name="Tomley F."/>
            <person name="Pain A."/>
        </authorList>
    </citation>
    <scope>NUCLEOTIDE SEQUENCE [LARGE SCALE GENOMIC DNA]</scope>
    <source>
        <strain evidence="3">Weybridge</strain>
    </source>
</reference>
<dbReference type="Proteomes" id="UP000030763">
    <property type="component" value="Unassembled WGS sequence"/>
</dbReference>
<gene>
    <name evidence="3" type="ORF">EMWEY_00022150</name>
</gene>
<evidence type="ECO:0000313" key="4">
    <source>
        <dbReference type="Proteomes" id="UP000030763"/>
    </source>
</evidence>
<dbReference type="OrthoDB" id="330049at2759"/>
<feature type="region of interest" description="Disordered" evidence="2">
    <location>
        <begin position="96"/>
        <end position="125"/>
    </location>
</feature>
<keyword evidence="4" id="KW-1185">Reference proteome</keyword>
<dbReference type="Gene3D" id="1.10.357.40">
    <property type="entry name" value="YbiA-like"/>
    <property type="match status" value="1"/>
</dbReference>
<feature type="region of interest" description="Disordered" evidence="2">
    <location>
        <begin position="256"/>
        <end position="299"/>
    </location>
</feature>
<dbReference type="GeneID" id="25336201"/>
<feature type="region of interest" description="Disordered" evidence="2">
    <location>
        <begin position="151"/>
        <end position="180"/>
    </location>
</feature>
<feature type="compositionally biased region" description="Low complexity" evidence="2">
    <location>
        <begin position="532"/>
        <end position="542"/>
    </location>
</feature>
<dbReference type="OMA" id="SIARPYC"/>
<dbReference type="VEuPathDB" id="ToxoDB:EMWEY_00022150"/>
<dbReference type="InterPro" id="IPR037238">
    <property type="entry name" value="YbiA-like_sf"/>
</dbReference>
<reference evidence="3" key="2">
    <citation type="submission" date="2013-10" db="EMBL/GenBank/DDBJ databases">
        <authorList>
            <person name="Aslett M."/>
        </authorList>
    </citation>
    <scope>NUCLEOTIDE SEQUENCE [LARGE SCALE GENOMIC DNA]</scope>
    <source>
        <strain evidence="3">Weybridge</strain>
    </source>
</reference>
<keyword evidence="1" id="KW-0175">Coiled coil</keyword>
<sequence length="1144" mass="128037">METLFNFLLQEDSIGEAFDPRAARPRCKHCGADAWLQWDGHYADYCSRSCRDKQVGTLGHTSAAGPAQRGGFGTRGPPNLLGERQAQLQQEKENLWEKQFSPRNRFLPRKKAQTQEQDPGKQQLRINDSATAITAGAFAEAAAAKKVARALRQRAPRHATPRQSVGPRMEGGPPPTATTPRRMLSIASRGPREVAQLQRQRTVARFMDHGEKAEELQTALQEYQENLICQRQKLEEERTVCAANDLGHFARSSITSNAPADAGNLQMSEVGGGAANAQQSTELQGKEAESSSQLLQGEQTKCEEQMKAVKEQVEQQLLQHKAQLAAEVRRIAAKDVEAQKALAKELGEVRASLQQLTNIQDQKREKKHQVVQMELEQQLMAELQQDLEQRLERKLKGQLQEELEQQIQKQLQRQQEQQQDPDSADRIQRRRSKEQQLLQALLEKQLKQEERLQQHISQQQRQQEKLLCQLQQQEQMLQRLAVRARRRSSARRPQLPFNRVGEIPADQQLKGLLVEGLLSHLSTHERKEQQREQQQQQPQKTETLACSWAERELALMDAQAAGVAAASEAEGSHVVGVYKGQLEAAVIEASLKLQEPAQQEQQQHFLQFGSKLQVVLRVATAPGAWEEKETTFSPDGKWGETFSFGVHWPSAAVAAASAALYAQLWATSNRSTATMGHSSSCCRSFLGEAALPLPTFTNPWEYRAPLRWRSSQGGNPRRQQLLVWGDLLLRVQFHPTEKAEAGVSITKEPQDVQALLQTPGIKVDHFSRSDHCTGSKVTISSPSRRSTDSSDSSSQSTSGIGGHNGEQLQSANVLCDVPEVGCTLQQQLLQQLDELSLAWWRALGEQQEQKQDHQRTPVVIDSQLLQEHLQRSPMMGALCTNSFCSNMAGAFADLYSEEEFRVWGICGSCQQQLFTTPLPAELNRGHSSIERLRLLSPFSRCCRDARDGVGPTEALARVTARKELQPFGELRLDGNIPVAFPSPNCLWPSALQLLHAQRFSLVHVQERFRSCSCSGELLALLQCPLLQRFERPDWHSRAATAVRTCVLLLLQQHPKLQLLLSSLGGRRISYHDPLQLRVLRRMEQQQLLQHRGAGRDSPSIIHKMRQDGTAEAPAIPHNFAGMLLMDMCTALGPPLTGSPNPSRC</sequence>
<feature type="region of interest" description="Disordered" evidence="2">
    <location>
        <begin position="410"/>
        <end position="430"/>
    </location>
</feature>
<dbReference type="SUPFAM" id="SSF143990">
    <property type="entry name" value="YbiA-like"/>
    <property type="match status" value="1"/>
</dbReference>
<feature type="compositionally biased region" description="Basic residues" evidence="2">
    <location>
        <begin position="151"/>
        <end position="160"/>
    </location>
</feature>
<organism evidence="3 4">
    <name type="scientific">Eimeria maxima</name>
    <name type="common">Coccidian parasite</name>
    <dbReference type="NCBI Taxonomy" id="5804"/>
    <lineage>
        <taxon>Eukaryota</taxon>
        <taxon>Sar</taxon>
        <taxon>Alveolata</taxon>
        <taxon>Apicomplexa</taxon>
        <taxon>Conoidasida</taxon>
        <taxon>Coccidia</taxon>
        <taxon>Eucoccidiorida</taxon>
        <taxon>Eimeriorina</taxon>
        <taxon>Eimeriidae</taxon>
        <taxon>Eimeria</taxon>
    </lineage>
</organism>
<dbReference type="RefSeq" id="XP_013336089.1">
    <property type="nucleotide sequence ID" value="XM_013480635.1"/>
</dbReference>
<protein>
    <submittedName>
        <fullName evidence="3">Uncharacterized protein</fullName>
    </submittedName>
</protein>
<feature type="region of interest" description="Disordered" evidence="2">
    <location>
        <begin position="61"/>
        <end position="80"/>
    </location>
</feature>
<dbReference type="EMBL" id="HG720415">
    <property type="protein sequence ID" value="CDJ59441.1"/>
    <property type="molecule type" value="Genomic_DNA"/>
</dbReference>
<evidence type="ECO:0000256" key="1">
    <source>
        <dbReference type="SAM" id="Coils"/>
    </source>
</evidence>
<feature type="region of interest" description="Disordered" evidence="2">
    <location>
        <begin position="766"/>
        <end position="803"/>
    </location>
</feature>
<accession>U6M5X9</accession>
<name>U6M5X9_EIMMA</name>
<dbReference type="AlphaFoldDB" id="U6M5X9"/>
<feature type="compositionally biased region" description="Polar residues" evidence="2">
    <location>
        <begin position="290"/>
        <end position="299"/>
    </location>
</feature>
<proteinExistence type="predicted"/>
<feature type="coiled-coil region" evidence="1">
    <location>
        <begin position="206"/>
        <end position="240"/>
    </location>
</feature>
<evidence type="ECO:0000256" key="2">
    <source>
        <dbReference type="SAM" id="MobiDB-lite"/>
    </source>
</evidence>
<feature type="coiled-coil region" evidence="1">
    <location>
        <begin position="303"/>
        <end position="330"/>
    </location>
</feature>
<feature type="compositionally biased region" description="Low complexity" evidence="2">
    <location>
        <begin position="780"/>
        <end position="798"/>
    </location>
</feature>
<feature type="region of interest" description="Disordered" evidence="2">
    <location>
        <begin position="523"/>
        <end position="542"/>
    </location>
</feature>
<evidence type="ECO:0000313" key="3">
    <source>
        <dbReference type="EMBL" id="CDJ59441.1"/>
    </source>
</evidence>